<dbReference type="OrthoDB" id="5338458at2759"/>
<dbReference type="Pfam" id="PF11001">
    <property type="entry name" value="AFUB_07903_YDR124W_hel"/>
    <property type="match status" value="1"/>
</dbReference>
<accession>A0A1V8SZS3</accession>
<proteinExistence type="predicted"/>
<reference evidence="3" key="1">
    <citation type="submission" date="2017-03" db="EMBL/GenBank/DDBJ databases">
        <title>Genomes of endolithic fungi from Antarctica.</title>
        <authorList>
            <person name="Coleine C."/>
            <person name="Masonjones S."/>
            <person name="Stajich J.E."/>
        </authorList>
    </citation>
    <scope>NUCLEOTIDE SEQUENCE [LARGE SCALE GENOMIC DNA]</scope>
    <source>
        <strain evidence="3">CCFEE 5527</strain>
    </source>
</reference>
<evidence type="ECO:0000259" key="1">
    <source>
        <dbReference type="Pfam" id="PF11001"/>
    </source>
</evidence>
<comment type="caution">
    <text evidence="2">The sequence shown here is derived from an EMBL/GenBank/DDBJ whole genome shotgun (WGS) entry which is preliminary data.</text>
</comment>
<gene>
    <name evidence="2" type="ORF">B0A48_09496</name>
</gene>
<dbReference type="EMBL" id="NAJO01000021">
    <property type="protein sequence ID" value="OQO04574.1"/>
    <property type="molecule type" value="Genomic_DNA"/>
</dbReference>
<keyword evidence="3" id="KW-1185">Reference proteome</keyword>
<evidence type="ECO:0000313" key="2">
    <source>
        <dbReference type="EMBL" id="OQO04574.1"/>
    </source>
</evidence>
<organism evidence="2 3">
    <name type="scientific">Cryoendolithus antarcticus</name>
    <dbReference type="NCBI Taxonomy" id="1507870"/>
    <lineage>
        <taxon>Eukaryota</taxon>
        <taxon>Fungi</taxon>
        <taxon>Dikarya</taxon>
        <taxon>Ascomycota</taxon>
        <taxon>Pezizomycotina</taxon>
        <taxon>Dothideomycetes</taxon>
        <taxon>Dothideomycetidae</taxon>
        <taxon>Cladosporiales</taxon>
        <taxon>Cladosporiaceae</taxon>
        <taxon>Cryoendolithus</taxon>
    </lineage>
</organism>
<dbReference type="PANTHER" id="PTHR36102">
    <property type="entry name" value="CHROMOSOME 10, WHOLE GENOME SHOTGUN SEQUENCE"/>
    <property type="match status" value="1"/>
</dbReference>
<dbReference type="STRING" id="1507870.A0A1V8SZS3"/>
<dbReference type="InParanoid" id="A0A1V8SZS3"/>
<name>A0A1V8SZS3_9PEZI</name>
<sequence>MALTTLHTKRCRIDDAAEVENFLRECLKKLQQLVVKAIAKAWIKGICPKKQAKFPYRSNRHNKADVTVGPATIPPWWPKKEMCPFVEPDHIDRNERLNLCVHLLRLRPTPDQLATWNHDNAEIRNTHRTQGWTEFLEELAGESVVCAVGGPGDKEGKRKELLKQLYHVAKLEQDFVDGAIDGDATFFWTPEPSKPVPVKKAKYSAESLTDSETEGSEITVSGLLARRMIAGSPASGGARESKRVPVASKLKVEKGEIDTIVRPNIDRCDGTLPAAIRSGRARRQPVSRRRQTTDASRIEHRDLDRIPRRVQEQTQPWFPQQVTQSANWHDQISPADSFASSYHLADQHCKSISFEGVPEAHYQPIPEYGHQHADFKLHMPVGQRTYAVNMAHPISQPLFSDTVPNTPILSEIGFTGHFIHHMPPPHQYHGSEPHGLPTPMHPPGTAMPEPHQVDGFQYHQQPPPYAHHDQQVYHYGPGQQYEQHAFRADTGIRPRDLHQHPNDMGQPQQYTPYPVMDPHQHVPGVSGYCVDINGALI</sequence>
<dbReference type="AlphaFoldDB" id="A0A1V8SZS3"/>
<feature type="domain" description="Subtelomeric hrmA-associated cluster protein AFUB-079030/YDR124W-like helical bundle" evidence="1">
    <location>
        <begin position="12"/>
        <end position="138"/>
    </location>
</feature>
<dbReference type="PANTHER" id="PTHR36102:SF1">
    <property type="entry name" value="YDR124W-LIKE HELICAL BUNDLE DOMAIN-CONTAINING PROTEIN"/>
    <property type="match status" value="1"/>
</dbReference>
<protein>
    <recommendedName>
        <fullName evidence="1">Subtelomeric hrmA-associated cluster protein AFUB-079030/YDR124W-like helical bundle domain-containing protein</fullName>
    </recommendedName>
</protein>
<evidence type="ECO:0000313" key="3">
    <source>
        <dbReference type="Proteomes" id="UP000192596"/>
    </source>
</evidence>
<dbReference type="InterPro" id="IPR021264">
    <property type="entry name" value="AFUB_079030/YDR124W-like"/>
</dbReference>
<dbReference type="Proteomes" id="UP000192596">
    <property type="component" value="Unassembled WGS sequence"/>
</dbReference>
<dbReference type="InterPro" id="IPR047092">
    <property type="entry name" value="AFUB_07903/YDR124W-like_hel"/>
</dbReference>